<reference evidence="4" key="2">
    <citation type="submission" date="2013-04" db="UniProtKB">
        <authorList>
            <consortium name="EnsemblPlants"/>
        </authorList>
    </citation>
    <scope>IDENTIFICATION</scope>
</reference>
<keyword evidence="5" id="KW-1185">Reference proteome</keyword>
<evidence type="ECO:0000313" key="5">
    <source>
        <dbReference type="Proteomes" id="UP000006038"/>
    </source>
</evidence>
<dbReference type="EnsemblPlants" id="OB07G11510.1">
    <property type="protein sequence ID" value="OB07G11510.1"/>
    <property type="gene ID" value="OB07G11510"/>
</dbReference>
<dbReference type="InterPro" id="IPR001283">
    <property type="entry name" value="CRISP-related"/>
</dbReference>
<reference evidence="4" key="1">
    <citation type="journal article" date="2013" name="Nat. Commun.">
        <title>Whole-genome sequencing of Oryza brachyantha reveals mechanisms underlying Oryza genome evolution.</title>
        <authorList>
            <person name="Chen J."/>
            <person name="Huang Q."/>
            <person name="Gao D."/>
            <person name="Wang J."/>
            <person name="Lang Y."/>
            <person name="Liu T."/>
            <person name="Li B."/>
            <person name="Bai Z."/>
            <person name="Luis Goicoechea J."/>
            <person name="Liang C."/>
            <person name="Chen C."/>
            <person name="Zhang W."/>
            <person name="Sun S."/>
            <person name="Liao Y."/>
            <person name="Zhang X."/>
            <person name="Yang L."/>
            <person name="Song C."/>
            <person name="Wang M."/>
            <person name="Shi J."/>
            <person name="Liu G."/>
            <person name="Liu J."/>
            <person name="Zhou H."/>
            <person name="Zhou W."/>
            <person name="Yu Q."/>
            <person name="An N."/>
            <person name="Chen Y."/>
            <person name="Cai Q."/>
            <person name="Wang B."/>
            <person name="Liu B."/>
            <person name="Min J."/>
            <person name="Huang Y."/>
            <person name="Wu H."/>
            <person name="Li Z."/>
            <person name="Zhang Y."/>
            <person name="Yin Y."/>
            <person name="Song W."/>
            <person name="Jiang J."/>
            <person name="Jackson S.A."/>
            <person name="Wing R.A."/>
            <person name="Wang J."/>
            <person name="Chen M."/>
        </authorList>
    </citation>
    <scope>NUCLEOTIDE SEQUENCE [LARGE SCALE GENOMIC DNA]</scope>
    <source>
        <strain evidence="4">cv. IRGC 101232</strain>
    </source>
</reference>
<proteinExistence type="predicted"/>
<dbReference type="PANTHER" id="PTHR10334">
    <property type="entry name" value="CYSTEINE-RICH SECRETORY PROTEIN-RELATED"/>
    <property type="match status" value="1"/>
</dbReference>
<dbReference type="Gene3D" id="3.40.33.10">
    <property type="entry name" value="CAP"/>
    <property type="match status" value="1"/>
</dbReference>
<dbReference type="AlphaFoldDB" id="J3MIB9"/>
<evidence type="ECO:0000256" key="2">
    <source>
        <dbReference type="SAM" id="SignalP"/>
    </source>
</evidence>
<dbReference type="SUPFAM" id="SSF55797">
    <property type="entry name" value="PR-1-like"/>
    <property type="match status" value="1"/>
</dbReference>
<evidence type="ECO:0000256" key="1">
    <source>
        <dbReference type="SAM" id="MobiDB-lite"/>
    </source>
</evidence>
<dbReference type="Gramene" id="OB07G11510.1">
    <property type="protein sequence ID" value="OB07G11510.1"/>
    <property type="gene ID" value="OB07G11510"/>
</dbReference>
<dbReference type="SMART" id="SM00198">
    <property type="entry name" value="SCP"/>
    <property type="match status" value="1"/>
</dbReference>
<dbReference type="Proteomes" id="UP000006038">
    <property type="component" value="Chromosome 7"/>
</dbReference>
<sequence length="127" mass="13643">MEAPNKKAVLISLMIAIGVFATSSMAQVTQQDLVDLHNVVRADVGVGPVTWDDTVAAYAQAYAKDRRGDCKLQHSNSGGKYGENLFRGSPTPAGSTARTCSGAPPAPTRRRPTWWAPGWRRRSGTTT</sequence>
<accession>J3MIB9</accession>
<feature type="domain" description="SCP" evidence="3">
    <location>
        <begin position="28"/>
        <end position="122"/>
    </location>
</feature>
<protein>
    <recommendedName>
        <fullName evidence="3">SCP domain-containing protein</fullName>
    </recommendedName>
</protein>
<dbReference type="InterPro" id="IPR035940">
    <property type="entry name" value="CAP_sf"/>
</dbReference>
<feature type="region of interest" description="Disordered" evidence="1">
    <location>
        <begin position="73"/>
        <end position="127"/>
    </location>
</feature>
<keyword evidence="2" id="KW-0732">Signal</keyword>
<dbReference type="HOGENOM" id="CLU_1973943_0_0_1"/>
<feature type="signal peptide" evidence="2">
    <location>
        <begin position="1"/>
        <end position="21"/>
    </location>
</feature>
<organism evidence="4">
    <name type="scientific">Oryza brachyantha</name>
    <name type="common">malo sina</name>
    <dbReference type="NCBI Taxonomy" id="4533"/>
    <lineage>
        <taxon>Eukaryota</taxon>
        <taxon>Viridiplantae</taxon>
        <taxon>Streptophyta</taxon>
        <taxon>Embryophyta</taxon>
        <taxon>Tracheophyta</taxon>
        <taxon>Spermatophyta</taxon>
        <taxon>Magnoliopsida</taxon>
        <taxon>Liliopsida</taxon>
        <taxon>Poales</taxon>
        <taxon>Poaceae</taxon>
        <taxon>BOP clade</taxon>
        <taxon>Oryzoideae</taxon>
        <taxon>Oryzeae</taxon>
        <taxon>Oryzinae</taxon>
        <taxon>Oryza</taxon>
    </lineage>
</organism>
<name>J3MIB9_ORYBR</name>
<dbReference type="InterPro" id="IPR014044">
    <property type="entry name" value="CAP_dom"/>
</dbReference>
<dbReference type="Pfam" id="PF00188">
    <property type="entry name" value="CAP"/>
    <property type="match status" value="1"/>
</dbReference>
<feature type="chain" id="PRO_5003774841" description="SCP domain-containing protein" evidence="2">
    <location>
        <begin position="22"/>
        <end position="127"/>
    </location>
</feature>
<evidence type="ECO:0000259" key="3">
    <source>
        <dbReference type="SMART" id="SM00198"/>
    </source>
</evidence>
<dbReference type="eggNOG" id="KOG3017">
    <property type="taxonomic scope" value="Eukaryota"/>
</dbReference>
<evidence type="ECO:0000313" key="4">
    <source>
        <dbReference type="EnsemblPlants" id="OB07G11510.1"/>
    </source>
</evidence>